<feature type="domain" description="Beta/gamma crystallin 'Greek key'" evidence="5">
    <location>
        <begin position="50"/>
        <end position="92"/>
    </location>
</feature>
<comment type="function">
    <text evidence="1">Crystallins are the dominant structural components of the vertebrate eye lens.</text>
</comment>
<reference evidence="6" key="2">
    <citation type="submission" date="2025-09" db="UniProtKB">
        <authorList>
            <consortium name="Ensembl"/>
        </authorList>
    </citation>
    <scope>IDENTIFICATION</scope>
</reference>
<dbReference type="InterPro" id="IPR050252">
    <property type="entry name" value="Beta/Gamma-Crystallin"/>
</dbReference>
<feature type="domain" description="Beta/gamma crystallin 'Greek key'" evidence="5">
    <location>
        <begin position="147"/>
        <end position="189"/>
    </location>
</feature>
<dbReference type="GO" id="GO:0005212">
    <property type="term" value="F:structural constituent of eye lens"/>
    <property type="evidence" value="ECO:0007669"/>
    <property type="project" value="UniProtKB-KW"/>
</dbReference>
<dbReference type="PANTHER" id="PTHR11818">
    <property type="entry name" value="BETA/GAMMA CRYSTALLIN"/>
    <property type="match status" value="1"/>
</dbReference>
<sequence>MFQCSITTQHLLIIFYEGRNFEGRSHEVTSDQPDMHSHLSRCNSIRVESGCWMIYERSNYLGHQYFLKRGSYPDYQQWMGFNDSIRSYHHCCAPVSLHCHHYIYISKIQIYEKTDFGGRMMELMHDCSSISEEFRHGDIQSCQVIEGSWIFYEQPNYRGRQYLLRPGEYRRFTEWGAMTSRVGSLRRVVDSY</sequence>
<evidence type="ECO:0000259" key="5">
    <source>
        <dbReference type="PROSITE" id="PS50915"/>
    </source>
</evidence>
<comment type="similarity">
    <text evidence="2">Belongs to the beta/gamma-crystallin family.</text>
</comment>
<dbReference type="AlphaFoldDB" id="A0A7M4E0X2"/>
<keyword evidence="7" id="KW-1185">Reference proteome</keyword>
<reference evidence="6" key="1">
    <citation type="submission" date="2025-08" db="UniProtKB">
        <authorList>
            <consortium name="Ensembl"/>
        </authorList>
    </citation>
    <scope>IDENTIFICATION</scope>
</reference>
<dbReference type="GeneTree" id="ENSGT00940000163494"/>
<feature type="domain" description="Beta/gamma crystallin 'Greek key'" evidence="5">
    <location>
        <begin position="106"/>
        <end position="146"/>
    </location>
</feature>
<dbReference type="PANTHER" id="PTHR11818:SF119">
    <property type="entry name" value="GAMMA-CRYSTALLIN D"/>
    <property type="match status" value="1"/>
</dbReference>
<evidence type="ECO:0000313" key="6">
    <source>
        <dbReference type="Ensembl" id="ENSCPRP00005002768.1"/>
    </source>
</evidence>
<organism evidence="6 7">
    <name type="scientific">Crocodylus porosus</name>
    <name type="common">Saltwater crocodile</name>
    <name type="synonym">Estuarine crocodile</name>
    <dbReference type="NCBI Taxonomy" id="8502"/>
    <lineage>
        <taxon>Eukaryota</taxon>
        <taxon>Metazoa</taxon>
        <taxon>Chordata</taxon>
        <taxon>Craniata</taxon>
        <taxon>Vertebrata</taxon>
        <taxon>Euteleostomi</taxon>
        <taxon>Archelosauria</taxon>
        <taxon>Archosauria</taxon>
        <taxon>Crocodylia</taxon>
        <taxon>Longirostres</taxon>
        <taxon>Crocodylidae</taxon>
        <taxon>Crocodylus</taxon>
    </lineage>
</organism>
<dbReference type="Ensembl" id="ENSCPRT00005003237.1">
    <property type="protein sequence ID" value="ENSCPRP00005002768.1"/>
    <property type="gene ID" value="ENSCPRG00005002022.1"/>
</dbReference>
<dbReference type="FunFam" id="2.60.20.10:FF:000003">
    <property type="entry name" value="Crystallin gamma S"/>
    <property type="match status" value="1"/>
</dbReference>
<dbReference type="GO" id="GO:0007601">
    <property type="term" value="P:visual perception"/>
    <property type="evidence" value="ECO:0007669"/>
    <property type="project" value="TreeGrafter"/>
</dbReference>
<dbReference type="InterPro" id="IPR001064">
    <property type="entry name" value="Beta/gamma_crystallin"/>
</dbReference>
<dbReference type="InterPro" id="IPR011024">
    <property type="entry name" value="G_crystallin-like"/>
</dbReference>
<keyword evidence="4" id="KW-0677">Repeat</keyword>
<evidence type="ECO:0000256" key="1">
    <source>
        <dbReference type="ARBA" id="ARBA00003689"/>
    </source>
</evidence>
<accession>A0A7M4E0X2</accession>
<dbReference type="Pfam" id="PF00030">
    <property type="entry name" value="Crystall"/>
    <property type="match status" value="2"/>
</dbReference>
<feature type="domain" description="Beta/gamma crystallin 'Greek key'" evidence="5">
    <location>
        <begin position="11"/>
        <end position="49"/>
    </location>
</feature>
<dbReference type="PRINTS" id="PR01367">
    <property type="entry name" value="BGCRYSTALLIN"/>
</dbReference>
<evidence type="ECO:0000256" key="2">
    <source>
        <dbReference type="ARBA" id="ARBA00009646"/>
    </source>
</evidence>
<keyword evidence="3" id="KW-0273">Eye lens protein</keyword>
<dbReference type="OMA" id="HYIYISK"/>
<evidence type="ECO:0000256" key="4">
    <source>
        <dbReference type="ARBA" id="ARBA00022737"/>
    </source>
</evidence>
<dbReference type="Proteomes" id="UP000594220">
    <property type="component" value="Unplaced"/>
</dbReference>
<protein>
    <recommendedName>
        <fullName evidence="5">Beta/gamma crystallin 'Greek key' domain-containing protein</fullName>
    </recommendedName>
</protein>
<dbReference type="Gene3D" id="2.60.20.10">
    <property type="entry name" value="Crystallins"/>
    <property type="match status" value="2"/>
</dbReference>
<dbReference type="PROSITE" id="PS50915">
    <property type="entry name" value="CRYSTALLIN_BETA_GAMMA"/>
    <property type="match status" value="4"/>
</dbReference>
<evidence type="ECO:0000313" key="7">
    <source>
        <dbReference type="Proteomes" id="UP000594220"/>
    </source>
</evidence>
<dbReference type="FunFam" id="2.60.20.10:FF:000001">
    <property type="entry name" value="Crystallin gamma S"/>
    <property type="match status" value="1"/>
</dbReference>
<name>A0A7M4E0X2_CROPO</name>
<dbReference type="SUPFAM" id="SSF49695">
    <property type="entry name" value="gamma-Crystallin-like"/>
    <property type="match status" value="1"/>
</dbReference>
<dbReference type="GO" id="GO:0002088">
    <property type="term" value="P:lens development in camera-type eye"/>
    <property type="evidence" value="ECO:0007669"/>
    <property type="project" value="TreeGrafter"/>
</dbReference>
<evidence type="ECO:0000256" key="3">
    <source>
        <dbReference type="ARBA" id="ARBA00022613"/>
    </source>
</evidence>
<dbReference type="SMART" id="SM00247">
    <property type="entry name" value="XTALbg"/>
    <property type="match status" value="2"/>
</dbReference>
<proteinExistence type="inferred from homology"/>